<evidence type="ECO:0000256" key="5">
    <source>
        <dbReference type="ARBA" id="ARBA00051951"/>
    </source>
</evidence>
<evidence type="ECO:0000256" key="2">
    <source>
        <dbReference type="ARBA" id="ARBA00022630"/>
    </source>
</evidence>
<dbReference type="InterPro" id="IPR050315">
    <property type="entry name" value="FAD-oxidoreductase_2"/>
</dbReference>
<keyword evidence="2" id="KW-0285">Flavoprotein</keyword>
<gene>
    <name evidence="11" type="primary">kstD</name>
    <name evidence="11" type="ORF">LMG24238_02013</name>
</gene>
<evidence type="ECO:0000256" key="4">
    <source>
        <dbReference type="ARBA" id="ARBA00023002"/>
    </source>
</evidence>
<dbReference type="InterPro" id="IPR036188">
    <property type="entry name" value="FAD/NAD-bd_sf"/>
</dbReference>
<reference evidence="11 12" key="1">
    <citation type="submission" date="2020-04" db="EMBL/GenBank/DDBJ databases">
        <authorList>
            <person name="De Canck E."/>
        </authorList>
    </citation>
    <scope>NUCLEOTIDE SEQUENCE [LARGE SCALE GENOMIC DNA]</scope>
    <source>
        <strain evidence="11 12">LMG 24238</strain>
    </source>
</reference>
<evidence type="ECO:0000256" key="1">
    <source>
        <dbReference type="ARBA" id="ARBA00001974"/>
    </source>
</evidence>
<organism evidence="11 12">
    <name type="scientific">Paraburkholderia sediminicola</name>
    <dbReference type="NCBI Taxonomy" id="458836"/>
    <lineage>
        <taxon>Bacteria</taxon>
        <taxon>Pseudomonadati</taxon>
        <taxon>Pseudomonadota</taxon>
        <taxon>Betaproteobacteria</taxon>
        <taxon>Burkholderiales</taxon>
        <taxon>Burkholderiaceae</taxon>
        <taxon>Paraburkholderia</taxon>
    </lineage>
</organism>
<name>A0A6J5AHT4_9BURK</name>
<evidence type="ECO:0000313" key="12">
    <source>
        <dbReference type="Proteomes" id="UP000494255"/>
    </source>
</evidence>
<dbReference type="PANTHER" id="PTHR43400">
    <property type="entry name" value="FUMARATE REDUCTASE"/>
    <property type="match status" value="1"/>
</dbReference>
<dbReference type="GO" id="GO:0047571">
    <property type="term" value="F:3-oxosteroid 1-dehydrogenase activity"/>
    <property type="evidence" value="ECO:0007669"/>
    <property type="project" value="UniProtKB-EC"/>
</dbReference>
<evidence type="ECO:0000259" key="10">
    <source>
        <dbReference type="Pfam" id="PF00890"/>
    </source>
</evidence>
<dbReference type="EC" id="1.3.99.4" evidence="7"/>
<dbReference type="InterPro" id="IPR027477">
    <property type="entry name" value="Succ_DH/fumarate_Rdtase_cat_sf"/>
</dbReference>
<accession>A0A6J5AHT4</accession>
<protein>
    <recommendedName>
        <fullName evidence="8">3-oxosteroid 1-dehydrogenase</fullName>
        <ecNumber evidence="7">1.3.99.4</ecNumber>
    </recommendedName>
</protein>
<dbReference type="GO" id="GO:0008202">
    <property type="term" value="P:steroid metabolic process"/>
    <property type="evidence" value="ECO:0007669"/>
    <property type="project" value="UniProtKB-ARBA"/>
</dbReference>
<evidence type="ECO:0000256" key="8">
    <source>
        <dbReference type="ARBA" id="ARBA00069709"/>
    </source>
</evidence>
<evidence type="ECO:0000256" key="7">
    <source>
        <dbReference type="ARBA" id="ARBA00066536"/>
    </source>
</evidence>
<dbReference type="Proteomes" id="UP000494255">
    <property type="component" value="Unassembled WGS sequence"/>
</dbReference>
<dbReference type="Pfam" id="PF00890">
    <property type="entry name" value="FAD_binding_2"/>
    <property type="match status" value="1"/>
</dbReference>
<dbReference type="GeneID" id="97040654"/>
<dbReference type="Gene3D" id="3.50.50.60">
    <property type="entry name" value="FAD/NAD(P)-binding domain"/>
    <property type="match status" value="2"/>
</dbReference>
<dbReference type="InterPro" id="IPR003953">
    <property type="entry name" value="FAD-dep_OxRdtase_2_FAD-bd"/>
</dbReference>
<feature type="region of interest" description="Disordered" evidence="9">
    <location>
        <begin position="567"/>
        <end position="591"/>
    </location>
</feature>
<evidence type="ECO:0000313" key="11">
    <source>
        <dbReference type="EMBL" id="CAB3669417.1"/>
    </source>
</evidence>
<sequence length="591" mass="63192">MSEQQTQTYVFDVVVVGSGAGGMLAACRAADRGLSVVVLEKSDLYGGTSAVSGGGIWIPCNHHIAELGATDTREAARTYIDACTKGVTATDRIDAYLDTAPEMLRYVEANTPVRYEALPKYADYFQDLPGSMPGYRALDPLPVDGGSLGEEFVRLREPSPGTLIGGRVAVTSKEAHMLLSKAPGYIGLALKQFGRYWFDLRARSRSRRDRRLTLGNALAGGLRRALLDRDVPLWLNAPMSELLEADGRVTGVVVERGGEGVRVLAKRGVILAAGGFERNQAMRERYLPRPTQARWSATPPNNTGDAIAVGLKLGAQIALMEHVWGAPTVHVDHEEKQRALFVERNLPGCVVVNGLGKRFVNEAAPYSEFVPAMYRDHAQTGACVPAWMVFDAQFRHKYPCGPIMPGAMMPDSRIPAAFRSLLYKADSLAALAAQIGVDAQGLRDTVAKMNRYAATGIDEEFAKGGNAFDTYYGDPSVKPNPCLAPIETGPFYAVRIDAGDIGTKGGLLTDARARVLRVDGTPIAGLYAIGNTSASMMGASYPGAGSTLGPAMTFGYIAANHLADSEDERDGVSSISESARAASSELRGVTP</sequence>
<dbReference type="SUPFAM" id="SSF56425">
    <property type="entry name" value="Succinate dehydrogenase/fumarate reductase flavoprotein, catalytic domain"/>
    <property type="match status" value="1"/>
</dbReference>
<proteinExistence type="inferred from homology"/>
<dbReference type="SUPFAM" id="SSF51905">
    <property type="entry name" value="FAD/NAD(P)-binding domain"/>
    <property type="match status" value="1"/>
</dbReference>
<dbReference type="RefSeq" id="WP_175050285.1">
    <property type="nucleotide sequence ID" value="NZ_CADIKC010000002.1"/>
</dbReference>
<dbReference type="EMBL" id="CADIKC010000002">
    <property type="protein sequence ID" value="CAB3669417.1"/>
    <property type="molecule type" value="Genomic_DNA"/>
</dbReference>
<comment type="similarity">
    <text evidence="6">Belongs to the FAD-dependent oxidoreductase 2 family. 3-oxosteroid dehydrogenase subfamily.</text>
</comment>
<feature type="compositionally biased region" description="Low complexity" evidence="9">
    <location>
        <begin position="573"/>
        <end position="585"/>
    </location>
</feature>
<comment type="cofactor">
    <cofactor evidence="1">
        <name>FAD</name>
        <dbReference type="ChEBI" id="CHEBI:57692"/>
    </cofactor>
</comment>
<dbReference type="FunFam" id="3.50.50.60:FF:000208">
    <property type="entry name" value="3-ketosteroid dehydrogenase"/>
    <property type="match status" value="1"/>
</dbReference>
<keyword evidence="12" id="KW-1185">Reference proteome</keyword>
<feature type="domain" description="FAD-dependent oxidoreductase 2 FAD-binding" evidence="10">
    <location>
        <begin position="12"/>
        <end position="548"/>
    </location>
</feature>
<comment type="catalytic activity">
    <reaction evidence="5">
        <text>a 3-oxosteroid + A = a 3-oxo-Delta(1)-steroid + AH2</text>
        <dbReference type="Rhea" id="RHEA:13329"/>
        <dbReference type="ChEBI" id="CHEBI:13193"/>
        <dbReference type="ChEBI" id="CHEBI:17499"/>
        <dbReference type="ChEBI" id="CHEBI:20156"/>
        <dbReference type="ChEBI" id="CHEBI:47788"/>
        <dbReference type="EC" id="1.3.99.4"/>
    </reaction>
</comment>
<dbReference type="PRINTS" id="PR00411">
    <property type="entry name" value="PNDRDTASEI"/>
</dbReference>
<evidence type="ECO:0000256" key="6">
    <source>
        <dbReference type="ARBA" id="ARBA00061147"/>
    </source>
</evidence>
<dbReference type="PANTHER" id="PTHR43400:SF10">
    <property type="entry name" value="3-OXOSTEROID 1-DEHYDROGENASE"/>
    <property type="match status" value="1"/>
</dbReference>
<keyword evidence="3" id="KW-0274">FAD</keyword>
<keyword evidence="4 11" id="KW-0560">Oxidoreductase</keyword>
<evidence type="ECO:0000256" key="3">
    <source>
        <dbReference type="ARBA" id="ARBA00022827"/>
    </source>
</evidence>
<dbReference type="AlphaFoldDB" id="A0A6J5AHT4"/>
<evidence type="ECO:0000256" key="9">
    <source>
        <dbReference type="SAM" id="MobiDB-lite"/>
    </source>
</evidence>